<dbReference type="Gene3D" id="3.40.50.1390">
    <property type="entry name" value="Resolvase, N-terminal catalytic domain"/>
    <property type="match status" value="1"/>
</dbReference>
<evidence type="ECO:0000313" key="4">
    <source>
        <dbReference type="Proteomes" id="UP000832034"/>
    </source>
</evidence>
<keyword evidence="4" id="KW-1185">Reference proteome</keyword>
<dbReference type="InterPro" id="IPR006120">
    <property type="entry name" value="Resolvase_HTH_dom"/>
</dbReference>
<dbReference type="Pfam" id="PF02796">
    <property type="entry name" value="HTH_7"/>
    <property type="match status" value="1"/>
</dbReference>
<organism evidence="3 4">
    <name type="scientific">Vitreoscilla stercoraria</name>
    <dbReference type="NCBI Taxonomy" id="61"/>
    <lineage>
        <taxon>Bacteria</taxon>
        <taxon>Pseudomonadati</taxon>
        <taxon>Pseudomonadota</taxon>
        <taxon>Betaproteobacteria</taxon>
        <taxon>Neisseriales</taxon>
        <taxon>Neisseriaceae</taxon>
        <taxon>Vitreoscilla</taxon>
    </lineage>
</organism>
<dbReference type="Proteomes" id="UP000832034">
    <property type="component" value="Chromosome"/>
</dbReference>
<dbReference type="SUPFAM" id="SSF46689">
    <property type="entry name" value="Homeodomain-like"/>
    <property type="match status" value="1"/>
</dbReference>
<dbReference type="InterPro" id="IPR009057">
    <property type="entry name" value="Homeodomain-like_sf"/>
</dbReference>
<dbReference type="Gene3D" id="1.10.10.60">
    <property type="entry name" value="Homeodomain-like"/>
    <property type="match status" value="1"/>
</dbReference>
<feature type="domain" description="Resolvase/invertase-type recombinase catalytic" evidence="2">
    <location>
        <begin position="1"/>
        <end position="28"/>
    </location>
</feature>
<dbReference type="InterPro" id="IPR036162">
    <property type="entry name" value="Resolvase-like_N_sf"/>
</dbReference>
<dbReference type="InterPro" id="IPR006119">
    <property type="entry name" value="Resolv_N"/>
</dbReference>
<comment type="similarity">
    <text evidence="1">Belongs to the site-specific recombinase resolvase family.</text>
</comment>
<reference evidence="3" key="1">
    <citation type="submission" date="2021-12" db="EMBL/GenBank/DDBJ databases">
        <authorList>
            <person name="Veyrier F.J."/>
        </authorList>
    </citation>
    <scope>NUCLEOTIDE SEQUENCE</scope>
    <source>
        <strain evidence="3">SAG 1488-6</strain>
    </source>
</reference>
<dbReference type="EMBL" id="CP091512">
    <property type="protein sequence ID" value="UOO93653.1"/>
    <property type="molecule type" value="Genomic_DNA"/>
</dbReference>
<evidence type="ECO:0000259" key="2">
    <source>
        <dbReference type="PROSITE" id="PS51736"/>
    </source>
</evidence>
<sequence>MLAAIGEFERELIRERQREGIALAKAKGKYKGRSPKLNSEQVEQLKQRVAAGESKASVAKAFGVTRMTVYSYLKSNH</sequence>
<gene>
    <name evidence="3" type="ORF">LVJ81_06415</name>
</gene>
<name>A0ABY4ED32_VITST</name>
<dbReference type="CDD" id="cd00569">
    <property type="entry name" value="HTH_Hin_like"/>
    <property type="match status" value="1"/>
</dbReference>
<reference evidence="3" key="2">
    <citation type="journal article" date="2022" name="Res Sq">
        <title>Evolution of multicellular longitudinally dividing oral cavity symbionts (Neisseriaceae).</title>
        <authorList>
            <person name="Nyongesa S."/>
            <person name="Weber P."/>
            <person name="Bernet E."/>
            <person name="Pullido F."/>
            <person name="Nieckarz M."/>
            <person name="Delaby M."/>
            <person name="Nieves C."/>
            <person name="Viehboeck T."/>
            <person name="Krause N."/>
            <person name="Rivera-Millot A."/>
            <person name="Nakamura A."/>
            <person name="Vischer N."/>
            <person name="VanNieuwenhze M."/>
            <person name="Brun Y."/>
            <person name="Cava F."/>
            <person name="Bulgheresi S."/>
            <person name="Veyrier F."/>
        </authorList>
    </citation>
    <scope>NUCLEOTIDE SEQUENCE</scope>
    <source>
        <strain evidence="3">SAG 1488-6</strain>
    </source>
</reference>
<dbReference type="Pfam" id="PF00239">
    <property type="entry name" value="Resolvase"/>
    <property type="match status" value="1"/>
</dbReference>
<evidence type="ECO:0000313" key="3">
    <source>
        <dbReference type="EMBL" id="UOO93653.1"/>
    </source>
</evidence>
<evidence type="ECO:0000256" key="1">
    <source>
        <dbReference type="ARBA" id="ARBA00009913"/>
    </source>
</evidence>
<dbReference type="PROSITE" id="PS51736">
    <property type="entry name" value="RECOMBINASES_3"/>
    <property type="match status" value="1"/>
</dbReference>
<proteinExistence type="inferred from homology"/>
<protein>
    <submittedName>
        <fullName evidence="3">Recombinase family protein</fullName>
    </submittedName>
</protein>
<dbReference type="SUPFAM" id="SSF53041">
    <property type="entry name" value="Resolvase-like"/>
    <property type="match status" value="1"/>
</dbReference>
<accession>A0ABY4ED32</accession>